<name>A0ABU0YGX2_9PROT</name>
<dbReference type="Pfam" id="PF13462">
    <property type="entry name" value="Thioredoxin_4"/>
    <property type="match status" value="1"/>
</dbReference>
<reference evidence="5" key="1">
    <citation type="submission" date="2023-08" db="EMBL/GenBank/DDBJ databases">
        <title>Rhodospirillaceae gen. nov., a novel taxon isolated from the Yangtze River Yuezi River estuary sludge.</title>
        <authorList>
            <person name="Ruan L."/>
        </authorList>
    </citation>
    <scope>NUCLEOTIDE SEQUENCE [LARGE SCALE GENOMIC DNA]</scope>
    <source>
        <strain evidence="5">R-7</strain>
    </source>
</reference>
<comment type="function">
    <text evidence="1">May be required for disulfide bond formation in some proteins.</text>
</comment>
<dbReference type="PROSITE" id="PS51352">
    <property type="entry name" value="THIOREDOXIN_2"/>
    <property type="match status" value="1"/>
</dbReference>
<sequence>MLIAGAVVVVAGIAGYFAWQHFQPGATPTVAGQAPEDLKPIASPLAQAQPDDVVEGDANAPITIIEYSSLSCPHCARFQKDVLPQVKKDFIDTGKVKLIQRDFPLNKPAVQAAQLAHCAGPMRYLAMVDVLFKTQDQWLTEDATEKLAQIAATAGMDRPTFDACLANKDIEAKIVATRKAGEDAFQVNSTPTFIINGVKREGEQSYDDLKALFAKLAPSGS</sequence>
<accession>A0ABU0YGX2</accession>
<comment type="similarity">
    <text evidence="2">Belongs to the thioredoxin family. DsbA subfamily.</text>
</comment>
<keyword evidence="5" id="KW-1185">Reference proteome</keyword>
<proteinExistence type="inferred from homology"/>
<dbReference type="InterPro" id="IPR013766">
    <property type="entry name" value="Thioredoxin_domain"/>
</dbReference>
<dbReference type="PANTHER" id="PTHR13887">
    <property type="entry name" value="GLUTATHIONE S-TRANSFERASE KAPPA"/>
    <property type="match status" value="1"/>
</dbReference>
<dbReference type="InterPro" id="IPR012336">
    <property type="entry name" value="Thioredoxin-like_fold"/>
</dbReference>
<feature type="domain" description="Thioredoxin" evidence="3">
    <location>
        <begin position="39"/>
        <end position="218"/>
    </location>
</feature>
<protein>
    <submittedName>
        <fullName evidence="4">DsbA family protein</fullName>
    </submittedName>
</protein>
<gene>
    <name evidence="4" type="ORF">Q8A70_04765</name>
</gene>
<dbReference type="EMBL" id="JAUYVI010000002">
    <property type="protein sequence ID" value="MDQ7246961.1"/>
    <property type="molecule type" value="Genomic_DNA"/>
</dbReference>
<evidence type="ECO:0000259" key="3">
    <source>
        <dbReference type="PROSITE" id="PS51352"/>
    </source>
</evidence>
<comment type="caution">
    <text evidence="4">The sequence shown here is derived from an EMBL/GenBank/DDBJ whole genome shotgun (WGS) entry which is preliminary data.</text>
</comment>
<evidence type="ECO:0000256" key="2">
    <source>
        <dbReference type="ARBA" id="ARBA00005791"/>
    </source>
</evidence>
<evidence type="ECO:0000313" key="4">
    <source>
        <dbReference type="EMBL" id="MDQ7246961.1"/>
    </source>
</evidence>
<dbReference type="RefSeq" id="WP_379955050.1">
    <property type="nucleotide sequence ID" value="NZ_JAUYVI010000002.1"/>
</dbReference>
<dbReference type="InterPro" id="IPR036249">
    <property type="entry name" value="Thioredoxin-like_sf"/>
</dbReference>
<dbReference type="PANTHER" id="PTHR13887:SF56">
    <property type="entry name" value="THIOREDOXIN-LIKE REDUCTASE RV2466C"/>
    <property type="match status" value="1"/>
</dbReference>
<dbReference type="SUPFAM" id="SSF52833">
    <property type="entry name" value="Thioredoxin-like"/>
    <property type="match status" value="1"/>
</dbReference>
<organism evidence="4 5">
    <name type="scientific">Dongia sedimenti</name>
    <dbReference type="NCBI Taxonomy" id="3064282"/>
    <lineage>
        <taxon>Bacteria</taxon>
        <taxon>Pseudomonadati</taxon>
        <taxon>Pseudomonadota</taxon>
        <taxon>Alphaproteobacteria</taxon>
        <taxon>Rhodospirillales</taxon>
        <taxon>Dongiaceae</taxon>
        <taxon>Dongia</taxon>
    </lineage>
</organism>
<evidence type="ECO:0000256" key="1">
    <source>
        <dbReference type="ARBA" id="ARBA00003565"/>
    </source>
</evidence>
<evidence type="ECO:0000313" key="5">
    <source>
        <dbReference type="Proteomes" id="UP001230156"/>
    </source>
</evidence>
<dbReference type="Proteomes" id="UP001230156">
    <property type="component" value="Unassembled WGS sequence"/>
</dbReference>
<dbReference type="Gene3D" id="3.40.30.10">
    <property type="entry name" value="Glutaredoxin"/>
    <property type="match status" value="1"/>
</dbReference>